<comment type="cofactor">
    <cofactor evidence="2 7">
        <name>pyridoxal 5'-phosphate</name>
        <dbReference type="ChEBI" id="CHEBI:597326"/>
    </cofactor>
</comment>
<dbReference type="Proteomes" id="UP001161064">
    <property type="component" value="Unassembled WGS sequence"/>
</dbReference>
<proteinExistence type="inferred from homology"/>
<feature type="modified residue" description="N6-(pyridoxal phosphate)lysine" evidence="7">
    <location>
        <position position="38"/>
    </location>
</feature>
<protein>
    <recommendedName>
        <fullName evidence="4 7">Alanine racemase</fullName>
        <ecNumber evidence="4 7">5.1.1.1</ecNumber>
    </recommendedName>
</protein>
<dbReference type="Gene3D" id="2.40.37.10">
    <property type="entry name" value="Lyase, Ornithine Decarboxylase, Chain A, domain 1"/>
    <property type="match status" value="1"/>
</dbReference>
<gene>
    <name evidence="9" type="primary">alr</name>
    <name evidence="9" type="ORF">PsB1_1399</name>
</gene>
<evidence type="ECO:0000313" key="10">
    <source>
        <dbReference type="Proteomes" id="UP001161064"/>
    </source>
</evidence>
<dbReference type="EC" id="5.1.1.1" evidence="4 7"/>
<evidence type="ECO:0000313" key="9">
    <source>
        <dbReference type="EMBL" id="GIU67245.1"/>
    </source>
</evidence>
<evidence type="ECO:0000256" key="5">
    <source>
        <dbReference type="ARBA" id="ARBA00022898"/>
    </source>
</evidence>
<reference evidence="9" key="1">
    <citation type="submission" date="2021-05" db="EMBL/GenBank/DDBJ databases">
        <authorList>
            <person name="Tanabe Y."/>
        </authorList>
    </citation>
    <scope>NUCLEOTIDE SEQUENCE</scope>
    <source>
        <strain evidence="9">BOTRYCO-1</strain>
    </source>
</reference>
<organism evidence="9 10">
    <name type="scientific">Candidatus Phycosocius spiralis</name>
    <dbReference type="NCBI Taxonomy" id="2815099"/>
    <lineage>
        <taxon>Bacteria</taxon>
        <taxon>Pseudomonadati</taxon>
        <taxon>Pseudomonadota</taxon>
        <taxon>Alphaproteobacteria</taxon>
        <taxon>Caulobacterales</taxon>
        <taxon>Caulobacterales incertae sedis</taxon>
        <taxon>Candidatus Phycosocius</taxon>
    </lineage>
</organism>
<reference evidence="9" key="2">
    <citation type="journal article" date="2023" name="ISME Commun">
        <title>Characterization of a bloom-associated alphaproteobacterial lineage, 'Candidatus Phycosocius': insights into freshwater algal-bacterial interactions.</title>
        <authorList>
            <person name="Tanabe Y."/>
            <person name="Yamaguchi H."/>
            <person name="Yoshida M."/>
            <person name="Kai A."/>
            <person name="Okazaki Y."/>
        </authorList>
    </citation>
    <scope>NUCLEOTIDE SEQUENCE</scope>
    <source>
        <strain evidence="9">BOTRYCO-1</strain>
    </source>
</reference>
<dbReference type="InterPro" id="IPR029066">
    <property type="entry name" value="PLP-binding_barrel"/>
</dbReference>
<evidence type="ECO:0000256" key="3">
    <source>
        <dbReference type="ARBA" id="ARBA00007880"/>
    </source>
</evidence>
<feature type="active site" description="Proton acceptor; specific for D-alanine" evidence="7">
    <location>
        <position position="38"/>
    </location>
</feature>
<evidence type="ECO:0000256" key="6">
    <source>
        <dbReference type="ARBA" id="ARBA00023235"/>
    </source>
</evidence>
<evidence type="ECO:0000256" key="7">
    <source>
        <dbReference type="HAMAP-Rule" id="MF_01201"/>
    </source>
</evidence>
<dbReference type="Pfam" id="PF00842">
    <property type="entry name" value="Ala_racemase_C"/>
    <property type="match status" value="1"/>
</dbReference>
<dbReference type="SUPFAM" id="SSF51419">
    <property type="entry name" value="PLP-binding barrel"/>
    <property type="match status" value="1"/>
</dbReference>
<comment type="catalytic activity">
    <reaction evidence="1 7">
        <text>L-alanine = D-alanine</text>
        <dbReference type="Rhea" id="RHEA:20249"/>
        <dbReference type="ChEBI" id="CHEBI:57416"/>
        <dbReference type="ChEBI" id="CHEBI:57972"/>
        <dbReference type="EC" id="5.1.1.1"/>
    </reaction>
</comment>
<evidence type="ECO:0000256" key="1">
    <source>
        <dbReference type="ARBA" id="ARBA00000316"/>
    </source>
</evidence>
<dbReference type="EMBL" id="BPFZ01000008">
    <property type="protein sequence ID" value="GIU67245.1"/>
    <property type="molecule type" value="Genomic_DNA"/>
</dbReference>
<dbReference type="InterPro" id="IPR020622">
    <property type="entry name" value="Ala_racemase_pyridoxalP-BS"/>
</dbReference>
<evidence type="ECO:0000256" key="2">
    <source>
        <dbReference type="ARBA" id="ARBA00001933"/>
    </source>
</evidence>
<evidence type="ECO:0000256" key="4">
    <source>
        <dbReference type="ARBA" id="ARBA00013089"/>
    </source>
</evidence>
<dbReference type="Gene3D" id="3.20.20.10">
    <property type="entry name" value="Alanine racemase"/>
    <property type="match status" value="1"/>
</dbReference>
<dbReference type="InterPro" id="IPR001608">
    <property type="entry name" value="Ala_racemase_N"/>
</dbReference>
<sequence>MSLGNYQSQLRIDLGALTSNWSFFAGQAHGAQCAAVIKANAYGLGMKPVATALAEAGCETFFVAHGLEGYQARQVLGPKALIFVLNGVAPQECELFLEHDLTPVLNSLEQITLWQKRGLCCPAGVHLDTGMNRLGLSEEELDQALGPLKSIQIAVIMSHLACASDPDHPKNDMQRKAFLTLATQMPEAPLSLAASGGTLMGSQYCLDMVRPGIGLYGGSPFDRHSVALEPVVTLESPILQLRSVGPGDTIGYGATWQADRRRIVATIGLGYGDGYLRSGSNRGFAIVAGAVCPILGRVSMDLISLDVTGAGSGAKIGAMAQFLGRDAPLDAQAQALDTLSYEILTRLGDRFERTYSQS</sequence>
<dbReference type="Pfam" id="PF01168">
    <property type="entry name" value="Ala_racemase_N"/>
    <property type="match status" value="1"/>
</dbReference>
<feature type="binding site" evidence="7">
    <location>
        <position position="133"/>
    </location>
    <ligand>
        <name>substrate</name>
    </ligand>
</feature>
<dbReference type="CDD" id="cd00430">
    <property type="entry name" value="PLPDE_III_AR"/>
    <property type="match status" value="1"/>
</dbReference>
<dbReference type="SUPFAM" id="SSF50621">
    <property type="entry name" value="Alanine racemase C-terminal domain-like"/>
    <property type="match status" value="1"/>
</dbReference>
<evidence type="ECO:0000259" key="8">
    <source>
        <dbReference type="SMART" id="SM01005"/>
    </source>
</evidence>
<keyword evidence="5 7" id="KW-0663">Pyridoxal phosphate</keyword>
<keyword evidence="6 7" id="KW-0413">Isomerase</keyword>
<feature type="active site" description="Proton acceptor; specific for L-alanine" evidence="7">
    <location>
        <position position="252"/>
    </location>
</feature>
<accession>A0ABQ4PW20</accession>
<comment type="caution">
    <text evidence="9">The sequence shown here is derived from an EMBL/GenBank/DDBJ whole genome shotgun (WGS) entry which is preliminary data.</text>
</comment>
<feature type="binding site" evidence="7">
    <location>
        <position position="300"/>
    </location>
    <ligand>
        <name>substrate</name>
    </ligand>
</feature>
<dbReference type="PANTHER" id="PTHR30511:SF0">
    <property type="entry name" value="ALANINE RACEMASE, CATABOLIC-RELATED"/>
    <property type="match status" value="1"/>
</dbReference>
<dbReference type="PANTHER" id="PTHR30511">
    <property type="entry name" value="ALANINE RACEMASE"/>
    <property type="match status" value="1"/>
</dbReference>
<comment type="pathway">
    <text evidence="7">Amino-acid biosynthesis; D-alanine biosynthesis; D-alanine from L-alanine: step 1/1.</text>
</comment>
<dbReference type="SMART" id="SM01005">
    <property type="entry name" value="Ala_racemase_C"/>
    <property type="match status" value="1"/>
</dbReference>
<keyword evidence="10" id="KW-1185">Reference proteome</keyword>
<dbReference type="InterPro" id="IPR011079">
    <property type="entry name" value="Ala_racemase_C"/>
</dbReference>
<comment type="function">
    <text evidence="7">Catalyzes the interconversion of L-alanine and D-alanine. May also act on other amino acids.</text>
</comment>
<dbReference type="HAMAP" id="MF_01201">
    <property type="entry name" value="Ala_racemase"/>
    <property type="match status" value="1"/>
</dbReference>
<dbReference type="RefSeq" id="WP_284360056.1">
    <property type="nucleotide sequence ID" value="NZ_BPFZ01000008.1"/>
</dbReference>
<dbReference type="PRINTS" id="PR00992">
    <property type="entry name" value="ALARACEMASE"/>
</dbReference>
<dbReference type="NCBIfam" id="TIGR00492">
    <property type="entry name" value="alr"/>
    <property type="match status" value="1"/>
</dbReference>
<dbReference type="PROSITE" id="PS00395">
    <property type="entry name" value="ALANINE_RACEMASE"/>
    <property type="match status" value="1"/>
</dbReference>
<name>A0ABQ4PW20_9PROT</name>
<dbReference type="InterPro" id="IPR009006">
    <property type="entry name" value="Ala_racemase/Decarboxylase_C"/>
</dbReference>
<comment type="similarity">
    <text evidence="3 7">Belongs to the alanine racemase family.</text>
</comment>
<feature type="domain" description="Alanine racemase C-terminal" evidence="8">
    <location>
        <begin position="231"/>
        <end position="356"/>
    </location>
</feature>
<dbReference type="InterPro" id="IPR000821">
    <property type="entry name" value="Ala_racemase"/>
</dbReference>